<evidence type="ECO:0000256" key="8">
    <source>
        <dbReference type="RuleBase" id="RU362081"/>
    </source>
</evidence>
<comment type="similarity">
    <text evidence="2 8">Belongs to the cation transport ATPase (P-type) (TC 3.A.3) family. Type IB subfamily.</text>
</comment>
<accession>A0ABN4U2W5</accession>
<feature type="compositionally biased region" description="Polar residues" evidence="9">
    <location>
        <begin position="623"/>
        <end position="638"/>
    </location>
</feature>
<keyword evidence="8" id="KW-0067">ATP-binding</keyword>
<evidence type="ECO:0000313" key="11">
    <source>
        <dbReference type="EMBL" id="AOZ46031.1"/>
    </source>
</evidence>
<proteinExistence type="inferred from homology"/>
<reference evidence="11 12" key="1">
    <citation type="journal article" date="2016" name="Plant Dis.">
        <title>Improved production of propionic acid using genome shuffling.</title>
        <authorList>
            <person name="Luna-Flores C.H."/>
            <person name="Palfreyman R.W."/>
            <person name="Kromer J.O."/>
            <person name="Nielsen L.K."/>
            <person name="Marcellin E."/>
        </authorList>
    </citation>
    <scope>NUCLEOTIDE SEQUENCE [LARGE SCALE GENOMIC DNA]</scope>
    <source>
        <strain evidence="11 12">F3E8</strain>
    </source>
</reference>
<keyword evidence="12" id="KW-1185">Reference proteome</keyword>
<dbReference type="PROSITE" id="PS51257">
    <property type="entry name" value="PROKAR_LIPOPROTEIN"/>
    <property type="match status" value="1"/>
</dbReference>
<feature type="transmembrane region" description="Helical" evidence="8">
    <location>
        <begin position="256"/>
        <end position="278"/>
    </location>
</feature>
<dbReference type="PRINTS" id="PR00120">
    <property type="entry name" value="HATPASE"/>
</dbReference>
<comment type="subcellular location">
    <subcellularLocation>
        <location evidence="1">Cell membrane</location>
        <topology evidence="1">Multi-pass membrane protein</topology>
    </subcellularLocation>
</comment>
<name>A0ABN4U2W5_9ACTN</name>
<dbReference type="Gene3D" id="3.40.50.1000">
    <property type="entry name" value="HAD superfamily/HAD-like"/>
    <property type="match status" value="1"/>
</dbReference>
<dbReference type="InterPro" id="IPR059000">
    <property type="entry name" value="ATPase_P-type_domA"/>
</dbReference>
<dbReference type="PANTHER" id="PTHR48085">
    <property type="entry name" value="CADMIUM/ZINC-TRANSPORTING ATPASE HMA2-RELATED"/>
    <property type="match status" value="1"/>
</dbReference>
<evidence type="ECO:0000259" key="10">
    <source>
        <dbReference type="Pfam" id="PF00122"/>
    </source>
</evidence>
<dbReference type="PROSITE" id="PS00154">
    <property type="entry name" value="ATPASE_E1_E2"/>
    <property type="match status" value="1"/>
</dbReference>
<evidence type="ECO:0000256" key="7">
    <source>
        <dbReference type="ARBA" id="ARBA00023136"/>
    </source>
</evidence>
<feature type="transmembrane region" description="Helical" evidence="8">
    <location>
        <begin position="6"/>
        <end position="29"/>
    </location>
</feature>
<dbReference type="NCBIfam" id="TIGR01525">
    <property type="entry name" value="ATPase-IB_hvy"/>
    <property type="match status" value="1"/>
</dbReference>
<feature type="region of interest" description="Disordered" evidence="9">
    <location>
        <begin position="619"/>
        <end position="665"/>
    </location>
</feature>
<keyword evidence="4 8" id="KW-0479">Metal-binding</keyword>
<keyword evidence="3 8" id="KW-0812">Transmembrane</keyword>
<dbReference type="InterPro" id="IPR023214">
    <property type="entry name" value="HAD_sf"/>
</dbReference>
<dbReference type="Gene3D" id="2.70.150.10">
    <property type="entry name" value="Calcium-transporting ATPase, cytoplasmic transduction domain A"/>
    <property type="match status" value="1"/>
</dbReference>
<evidence type="ECO:0000256" key="5">
    <source>
        <dbReference type="ARBA" id="ARBA00022967"/>
    </source>
</evidence>
<dbReference type="Pfam" id="PF00702">
    <property type="entry name" value="Hydrolase"/>
    <property type="match status" value="1"/>
</dbReference>
<protein>
    <recommendedName>
        <fullName evidence="10">P-type ATPase A domain-containing protein</fullName>
    </recommendedName>
</protein>
<dbReference type="SFLD" id="SFLDF00027">
    <property type="entry name" value="p-type_atpase"/>
    <property type="match status" value="1"/>
</dbReference>
<evidence type="ECO:0000313" key="12">
    <source>
        <dbReference type="Proteomes" id="UP000178666"/>
    </source>
</evidence>
<keyword evidence="6 8" id="KW-1133">Transmembrane helix</keyword>
<dbReference type="InterPro" id="IPR027256">
    <property type="entry name" value="P-typ_ATPase_IB"/>
</dbReference>
<dbReference type="InterPro" id="IPR023298">
    <property type="entry name" value="ATPase_P-typ_TM_dom_sf"/>
</dbReference>
<gene>
    <name evidence="11" type="ORF">A8L58_04080</name>
</gene>
<dbReference type="SUPFAM" id="SSF81665">
    <property type="entry name" value="Calcium ATPase, transmembrane domain M"/>
    <property type="match status" value="1"/>
</dbReference>
<evidence type="ECO:0000256" key="6">
    <source>
        <dbReference type="ARBA" id="ARBA00022989"/>
    </source>
</evidence>
<dbReference type="Pfam" id="PF00122">
    <property type="entry name" value="E1-E2_ATPase"/>
    <property type="match status" value="1"/>
</dbReference>
<evidence type="ECO:0000256" key="1">
    <source>
        <dbReference type="ARBA" id="ARBA00004651"/>
    </source>
</evidence>
<keyword evidence="5" id="KW-1278">Translocase</keyword>
<evidence type="ECO:0000256" key="2">
    <source>
        <dbReference type="ARBA" id="ARBA00006024"/>
    </source>
</evidence>
<dbReference type="InterPro" id="IPR023299">
    <property type="entry name" value="ATPase_P-typ_cyto_dom_N"/>
</dbReference>
<dbReference type="PANTHER" id="PTHR48085:SF5">
    <property type="entry name" value="CADMIUM_ZINC-TRANSPORTING ATPASE HMA4-RELATED"/>
    <property type="match status" value="1"/>
</dbReference>
<evidence type="ECO:0000256" key="3">
    <source>
        <dbReference type="ARBA" id="ARBA00022692"/>
    </source>
</evidence>
<feature type="transmembrane region" description="Helical" evidence="8">
    <location>
        <begin position="65"/>
        <end position="90"/>
    </location>
</feature>
<organism evidence="11 12">
    <name type="scientific">Acidipropionibacterium acidipropionici</name>
    <dbReference type="NCBI Taxonomy" id="1748"/>
    <lineage>
        <taxon>Bacteria</taxon>
        <taxon>Bacillati</taxon>
        <taxon>Actinomycetota</taxon>
        <taxon>Actinomycetes</taxon>
        <taxon>Propionibacteriales</taxon>
        <taxon>Propionibacteriaceae</taxon>
        <taxon>Acidipropionibacterium</taxon>
    </lineage>
</organism>
<dbReference type="EMBL" id="CP015970">
    <property type="protein sequence ID" value="AOZ46031.1"/>
    <property type="molecule type" value="Genomic_DNA"/>
</dbReference>
<keyword evidence="8" id="KW-0547">Nucleotide-binding</keyword>
<dbReference type="InterPro" id="IPR008250">
    <property type="entry name" value="ATPase_P-typ_transduc_dom_A_sf"/>
</dbReference>
<dbReference type="SUPFAM" id="SSF56784">
    <property type="entry name" value="HAD-like"/>
    <property type="match status" value="1"/>
</dbReference>
<keyword evidence="7 8" id="KW-0472">Membrane</keyword>
<evidence type="ECO:0000256" key="4">
    <source>
        <dbReference type="ARBA" id="ARBA00022723"/>
    </source>
</evidence>
<feature type="transmembrane region" description="Helical" evidence="8">
    <location>
        <begin position="561"/>
        <end position="578"/>
    </location>
</feature>
<dbReference type="SFLD" id="SFLDS00003">
    <property type="entry name" value="Haloacid_Dehalogenase"/>
    <property type="match status" value="1"/>
</dbReference>
<dbReference type="InterPro" id="IPR051014">
    <property type="entry name" value="Cation_Transport_ATPase_IB"/>
</dbReference>
<dbReference type="InterPro" id="IPR036412">
    <property type="entry name" value="HAD-like_sf"/>
</dbReference>
<dbReference type="Gene3D" id="3.40.1110.10">
    <property type="entry name" value="Calcium-transporting ATPase, cytoplasmic domain N"/>
    <property type="match status" value="1"/>
</dbReference>
<dbReference type="Proteomes" id="UP000178666">
    <property type="component" value="Chromosome"/>
</dbReference>
<sequence length="665" mass="67719">MRQALSAYPLVAVVALTGAVGGACALLGATDAARTVISVVCLALAVRLVVGMVHELRAGSYGVDLLAIIAIVSTVLVGEHWASLVICLMLTGGEALEDHAQNRAKRSLTALLDNAPTTATRILADSGPEQVPVEDIVPGDRIQVLPGELVGVDGTLLAGTSRIDESSLTGEPMPVLRRPGDQVMAGSVNGSAAIVMRADAGSADSQYQRIIAMVRSAQASRAPFVAMADRIAVPFTAVSLLIAALAWIISGDPGRFAAVLVVATPCPLIIAAPVAFMAGMNRAARAGIIVRDSGSLERLAEVRTAAFDKTGTLTCGEPAVTAVIPVEGREPDEVLAVAAAAEAMSTHPLARAVVAEAARRGLKVPHAEEAEQIVSSGVSARIGGRPVRVGGAAFAMGTGDFAGRDLQVAAGGAPDTHVHVWFDGSALGVIEVSDPVRPEAGATLEELSELGITDTLMLTGDAQLTAERVAGPLGITDVRAGLRPEDKLAAVAGALGPVMMVGDGVNDAPVLAAADIGVAMGAKGSAAAVESADVIIMEDDLLRVGAAVEIGRRTVSVARQAIGIGIGLSLALMIVGASGVMPPVIGAGAQELVDLTCILWALGSARPSRRPTRTVEIRPAEGTGTTAVAESGARTVTSGARADRRVGAPSGEWRPRNRDEERTPS</sequence>
<dbReference type="InterPro" id="IPR001757">
    <property type="entry name" value="P_typ_ATPase"/>
</dbReference>
<dbReference type="InterPro" id="IPR044492">
    <property type="entry name" value="P_typ_ATPase_HD_dom"/>
</dbReference>
<feature type="domain" description="P-type ATPase A" evidence="10">
    <location>
        <begin position="115"/>
        <end position="214"/>
    </location>
</feature>
<dbReference type="InterPro" id="IPR018303">
    <property type="entry name" value="ATPase_P-typ_P_site"/>
</dbReference>
<dbReference type="SUPFAM" id="SSF81653">
    <property type="entry name" value="Calcium ATPase, transduction domain A"/>
    <property type="match status" value="1"/>
</dbReference>
<dbReference type="NCBIfam" id="TIGR01494">
    <property type="entry name" value="ATPase_P-type"/>
    <property type="match status" value="1"/>
</dbReference>
<dbReference type="PRINTS" id="PR00119">
    <property type="entry name" value="CATATPASE"/>
</dbReference>
<feature type="compositionally biased region" description="Basic and acidic residues" evidence="9">
    <location>
        <begin position="653"/>
        <end position="665"/>
    </location>
</feature>
<dbReference type="SFLD" id="SFLDG00002">
    <property type="entry name" value="C1.7:_P-type_atpase_like"/>
    <property type="match status" value="1"/>
</dbReference>
<evidence type="ECO:0000256" key="9">
    <source>
        <dbReference type="SAM" id="MobiDB-lite"/>
    </source>
</evidence>
<feature type="transmembrane region" description="Helical" evidence="8">
    <location>
        <begin position="231"/>
        <end position="250"/>
    </location>
</feature>
<keyword evidence="8" id="KW-1003">Cell membrane</keyword>
<feature type="transmembrane region" description="Helical" evidence="8">
    <location>
        <begin position="36"/>
        <end position="53"/>
    </location>
</feature>